<feature type="binding site" evidence="3">
    <location>
        <position position="106"/>
    </location>
    <ligand>
        <name>Mg(2+)</name>
        <dbReference type="ChEBI" id="CHEBI:18420"/>
    </ligand>
</feature>
<keyword evidence="3" id="KW-0460">Magnesium</keyword>
<sequence>MIERLLPGELAWEETRTDPPDAWLFDEEAAVIARAVDKRRREFTTVRHCARAALAKVGVPAAPLLPGERGAPGWPAGVVGSMTHCAGYRAAVVGLESSVLTVGIDAEPHDVLPDGVLNAVTLPAERPRIEALSAEDPSVHWDRILFSAKESVYKAWFPITGEWLGFEDADLTIDPGGTFSARLLKTGPEVEGAPLTSFTGRWLADDGLIITAIARLPRTR</sequence>
<proteinExistence type="predicted"/>
<evidence type="ECO:0000313" key="7">
    <source>
        <dbReference type="Proteomes" id="UP000580474"/>
    </source>
</evidence>
<feature type="binding site" evidence="3">
    <location>
        <position position="105"/>
    </location>
    <ligand>
        <name>Mg(2+)</name>
        <dbReference type="ChEBI" id="CHEBI:18420"/>
    </ligand>
</feature>
<dbReference type="EMBL" id="JACHIV010000001">
    <property type="protein sequence ID" value="MBB5069406.1"/>
    <property type="molecule type" value="Genomic_DNA"/>
</dbReference>
<feature type="binding site" evidence="2">
    <location>
        <position position="39"/>
    </location>
    <ligand>
        <name>CoA</name>
        <dbReference type="ChEBI" id="CHEBI:57287"/>
    </ligand>
</feature>
<comment type="cofactor">
    <cofactor evidence="3">
        <name>Mg(2+)</name>
        <dbReference type="ChEBI" id="CHEBI:18420"/>
    </cofactor>
</comment>
<dbReference type="GO" id="GO:0005886">
    <property type="term" value="C:plasma membrane"/>
    <property type="evidence" value="ECO:0007669"/>
    <property type="project" value="TreeGrafter"/>
</dbReference>
<protein>
    <submittedName>
        <fullName evidence="6">4'-phosphopantetheinyl transferase EntD</fullName>
    </submittedName>
</protein>
<gene>
    <name evidence="6" type="ORF">BJ969_002494</name>
</gene>
<dbReference type="InterPro" id="IPR003542">
    <property type="entry name" value="Enbac_synth_compD-like"/>
</dbReference>
<comment type="caution">
    <text evidence="6">The sequence shown here is derived from an EMBL/GenBank/DDBJ whole genome shotgun (WGS) entry which is preliminary data.</text>
</comment>
<dbReference type="InterPro" id="IPR008278">
    <property type="entry name" value="4-PPantetheinyl_Trfase_dom"/>
</dbReference>
<feature type="domain" description="4'-phosphopantetheinyl transferase N-terminal" evidence="5">
    <location>
        <begin position="27"/>
        <end position="93"/>
    </location>
</feature>
<organism evidence="6 7">
    <name type="scientific">Saccharopolyspora gloriosae</name>
    <dbReference type="NCBI Taxonomy" id="455344"/>
    <lineage>
        <taxon>Bacteria</taxon>
        <taxon>Bacillati</taxon>
        <taxon>Actinomycetota</taxon>
        <taxon>Actinomycetes</taxon>
        <taxon>Pseudonocardiales</taxon>
        <taxon>Pseudonocardiaceae</taxon>
        <taxon>Saccharopolyspora</taxon>
    </lineage>
</organism>
<dbReference type="GO" id="GO:0008897">
    <property type="term" value="F:holo-[acyl-carrier-protein] synthase activity"/>
    <property type="evidence" value="ECO:0007669"/>
    <property type="project" value="InterPro"/>
</dbReference>
<feature type="domain" description="4'-phosphopantetheinyl transferase" evidence="4">
    <location>
        <begin position="102"/>
        <end position="188"/>
    </location>
</feature>
<dbReference type="Pfam" id="PF17837">
    <property type="entry name" value="4PPT_N"/>
    <property type="match status" value="1"/>
</dbReference>
<name>A0A840NAW9_9PSEU</name>
<evidence type="ECO:0000256" key="2">
    <source>
        <dbReference type="PIRSR" id="PIRSR603542-1"/>
    </source>
</evidence>
<feature type="binding site" evidence="2">
    <location>
        <position position="150"/>
    </location>
    <ligand>
        <name>CoA</name>
        <dbReference type="ChEBI" id="CHEBI:57287"/>
    </ligand>
</feature>
<dbReference type="Pfam" id="PF01648">
    <property type="entry name" value="ACPS"/>
    <property type="match status" value="1"/>
</dbReference>
<dbReference type="SUPFAM" id="SSF56214">
    <property type="entry name" value="4'-phosphopantetheinyl transferase"/>
    <property type="match status" value="1"/>
</dbReference>
<reference evidence="6 7" key="1">
    <citation type="submission" date="2020-08" db="EMBL/GenBank/DDBJ databases">
        <title>Sequencing the genomes of 1000 actinobacteria strains.</title>
        <authorList>
            <person name="Klenk H.-P."/>
        </authorList>
    </citation>
    <scope>NUCLEOTIDE SEQUENCE [LARGE SCALE GENOMIC DNA]</scope>
    <source>
        <strain evidence="6 7">DSM 45582</strain>
    </source>
</reference>
<evidence type="ECO:0000313" key="6">
    <source>
        <dbReference type="EMBL" id="MBB5069406.1"/>
    </source>
</evidence>
<feature type="binding site" evidence="2">
    <location>
        <position position="105"/>
    </location>
    <ligand>
        <name>CoA</name>
        <dbReference type="ChEBI" id="CHEBI:57287"/>
    </ligand>
</feature>
<dbReference type="PANTHER" id="PTHR38096:SF1">
    <property type="entry name" value="ENTEROBACTIN SYNTHASE COMPONENT D"/>
    <property type="match status" value="1"/>
</dbReference>
<dbReference type="RefSeq" id="WP_184479096.1">
    <property type="nucleotide sequence ID" value="NZ_JACHIV010000001.1"/>
</dbReference>
<evidence type="ECO:0000256" key="3">
    <source>
        <dbReference type="PIRSR" id="PIRSR603542-2"/>
    </source>
</evidence>
<dbReference type="Proteomes" id="UP000580474">
    <property type="component" value="Unassembled WGS sequence"/>
</dbReference>
<dbReference type="PANTHER" id="PTHR38096">
    <property type="entry name" value="ENTEROBACTIN SYNTHASE COMPONENT D"/>
    <property type="match status" value="1"/>
</dbReference>
<evidence type="ECO:0000259" key="5">
    <source>
        <dbReference type="Pfam" id="PF17837"/>
    </source>
</evidence>
<accession>A0A840NAW9</accession>
<keyword evidence="1 6" id="KW-0808">Transferase</keyword>
<feature type="binding site" evidence="2">
    <location>
        <position position="47"/>
    </location>
    <ligand>
        <name>CoA</name>
        <dbReference type="ChEBI" id="CHEBI:57287"/>
    </ligand>
</feature>
<dbReference type="InterPro" id="IPR037143">
    <property type="entry name" value="4-PPantetheinyl_Trfase_dom_sf"/>
</dbReference>
<feature type="binding site" evidence="2">
    <location>
        <position position="154"/>
    </location>
    <ligand>
        <name>CoA</name>
        <dbReference type="ChEBI" id="CHEBI:57287"/>
    </ligand>
</feature>
<feature type="binding site" evidence="3">
    <location>
        <position position="107"/>
    </location>
    <ligand>
        <name>Mg(2+)</name>
        <dbReference type="ChEBI" id="CHEBI:18420"/>
    </ligand>
</feature>
<evidence type="ECO:0000256" key="1">
    <source>
        <dbReference type="ARBA" id="ARBA00022679"/>
    </source>
</evidence>
<dbReference type="InterPro" id="IPR041354">
    <property type="entry name" value="4PPT_N"/>
</dbReference>
<dbReference type="PRINTS" id="PR01399">
    <property type="entry name" value="ENTSNTHTASED"/>
</dbReference>
<feature type="binding site" evidence="2">
    <location>
        <begin position="83"/>
        <end position="84"/>
    </location>
    <ligand>
        <name>CoA</name>
        <dbReference type="ChEBI" id="CHEBI:57287"/>
    </ligand>
</feature>
<dbReference type="AlphaFoldDB" id="A0A840NAW9"/>
<keyword evidence="7" id="KW-1185">Reference proteome</keyword>
<feature type="binding site" evidence="2">
    <location>
        <position position="164"/>
    </location>
    <ligand>
        <name>CoA</name>
        <dbReference type="ChEBI" id="CHEBI:57287"/>
    </ligand>
</feature>
<dbReference type="GO" id="GO:0000287">
    <property type="term" value="F:magnesium ion binding"/>
    <property type="evidence" value="ECO:0007669"/>
    <property type="project" value="InterPro"/>
</dbReference>
<dbReference type="GO" id="GO:0009366">
    <property type="term" value="C:enterobactin synthetase complex"/>
    <property type="evidence" value="ECO:0007669"/>
    <property type="project" value="InterPro"/>
</dbReference>
<evidence type="ECO:0000259" key="4">
    <source>
        <dbReference type="Pfam" id="PF01648"/>
    </source>
</evidence>
<dbReference type="GO" id="GO:0009239">
    <property type="term" value="P:enterobactin biosynthetic process"/>
    <property type="evidence" value="ECO:0007669"/>
    <property type="project" value="InterPro"/>
</dbReference>
<keyword evidence="3" id="KW-0479">Metal-binding</keyword>